<evidence type="ECO:0000313" key="2">
    <source>
        <dbReference type="Proteomes" id="UP000257109"/>
    </source>
</evidence>
<proteinExistence type="predicted"/>
<keyword evidence="2" id="KW-1185">Reference proteome</keyword>
<sequence length="73" mass="8486">MPKDKRAIGCRRIYTVKCKSDGILEQYKARLVAKGDDGIEKLTLKEKLTTQFEMKELGKLKYFLKIEVAYSKQ</sequence>
<evidence type="ECO:0008006" key="3">
    <source>
        <dbReference type="Google" id="ProtNLM"/>
    </source>
</evidence>
<dbReference type="OrthoDB" id="128382at2759"/>
<organism evidence="1 2">
    <name type="scientific">Mucuna pruriens</name>
    <name type="common">Velvet bean</name>
    <name type="synonym">Dolichos pruriens</name>
    <dbReference type="NCBI Taxonomy" id="157652"/>
    <lineage>
        <taxon>Eukaryota</taxon>
        <taxon>Viridiplantae</taxon>
        <taxon>Streptophyta</taxon>
        <taxon>Embryophyta</taxon>
        <taxon>Tracheophyta</taxon>
        <taxon>Spermatophyta</taxon>
        <taxon>Magnoliopsida</taxon>
        <taxon>eudicotyledons</taxon>
        <taxon>Gunneridae</taxon>
        <taxon>Pentapetalae</taxon>
        <taxon>rosids</taxon>
        <taxon>fabids</taxon>
        <taxon>Fabales</taxon>
        <taxon>Fabaceae</taxon>
        <taxon>Papilionoideae</taxon>
        <taxon>50 kb inversion clade</taxon>
        <taxon>NPAAA clade</taxon>
        <taxon>indigoferoid/millettioid clade</taxon>
        <taxon>Phaseoleae</taxon>
        <taxon>Mucuna</taxon>
    </lineage>
</organism>
<feature type="non-terminal residue" evidence="1">
    <location>
        <position position="73"/>
    </location>
</feature>
<comment type="caution">
    <text evidence="1">The sequence shown here is derived from an EMBL/GenBank/DDBJ whole genome shotgun (WGS) entry which is preliminary data.</text>
</comment>
<feature type="non-terminal residue" evidence="1">
    <location>
        <position position="1"/>
    </location>
</feature>
<dbReference type="Proteomes" id="UP000257109">
    <property type="component" value="Unassembled WGS sequence"/>
</dbReference>
<reference evidence="1" key="1">
    <citation type="submission" date="2018-05" db="EMBL/GenBank/DDBJ databases">
        <title>Draft genome of Mucuna pruriens seed.</title>
        <authorList>
            <person name="Nnadi N.E."/>
            <person name="Vos R."/>
            <person name="Hasami M.H."/>
            <person name="Devisetty U.K."/>
            <person name="Aguiy J.C."/>
        </authorList>
    </citation>
    <scope>NUCLEOTIDE SEQUENCE [LARGE SCALE GENOMIC DNA]</scope>
    <source>
        <strain evidence="1">JCA_2017</strain>
    </source>
</reference>
<dbReference type="EMBL" id="QJKJ01002025">
    <property type="protein sequence ID" value="RDY04734.1"/>
    <property type="molecule type" value="Genomic_DNA"/>
</dbReference>
<protein>
    <recommendedName>
        <fullName evidence="3">Reverse transcriptase Ty1/copia-type domain-containing protein</fullName>
    </recommendedName>
</protein>
<evidence type="ECO:0000313" key="1">
    <source>
        <dbReference type="EMBL" id="RDY04734.1"/>
    </source>
</evidence>
<dbReference type="AlphaFoldDB" id="A0A371HPX6"/>
<gene>
    <name evidence="1" type="ORF">CR513_11516</name>
</gene>
<name>A0A371HPX6_MUCPR</name>
<accession>A0A371HPX6</accession>